<feature type="region of interest" description="Disordered" evidence="1">
    <location>
        <begin position="38"/>
        <end position="95"/>
    </location>
</feature>
<name>A0ABP0URL7_9BRYO</name>
<feature type="compositionally biased region" description="Basic and acidic residues" evidence="1">
    <location>
        <begin position="70"/>
        <end position="95"/>
    </location>
</feature>
<sequence>MDGSLVAKHSCQTKVEMAVVKVEKAITKEACEVKKLAKQVTTTELGSTKKLSKTPKGEKEETDEPLNPESGERGASMEKESSKGEAFKDNVEVVE</sequence>
<keyword evidence="3" id="KW-1185">Reference proteome</keyword>
<accession>A0ABP0URL7</accession>
<proteinExistence type="predicted"/>
<protein>
    <submittedName>
        <fullName evidence="2">Uncharacterized protein</fullName>
    </submittedName>
</protein>
<evidence type="ECO:0000256" key="1">
    <source>
        <dbReference type="SAM" id="MobiDB-lite"/>
    </source>
</evidence>
<evidence type="ECO:0000313" key="2">
    <source>
        <dbReference type="EMBL" id="CAK9228338.1"/>
    </source>
</evidence>
<evidence type="ECO:0000313" key="3">
    <source>
        <dbReference type="Proteomes" id="UP001497512"/>
    </source>
</evidence>
<reference evidence="2" key="1">
    <citation type="submission" date="2024-02" db="EMBL/GenBank/DDBJ databases">
        <authorList>
            <consortium name="ELIXIR-Norway"/>
            <consortium name="Elixir Norway"/>
        </authorList>
    </citation>
    <scope>NUCLEOTIDE SEQUENCE</scope>
</reference>
<dbReference type="EMBL" id="OZ019898">
    <property type="protein sequence ID" value="CAK9228338.1"/>
    <property type="molecule type" value="Genomic_DNA"/>
</dbReference>
<gene>
    <name evidence="2" type="ORF">CSSPTR1EN2_LOCUS18978</name>
</gene>
<dbReference type="Proteomes" id="UP001497512">
    <property type="component" value="Chromosome 6"/>
</dbReference>
<organism evidence="2 3">
    <name type="scientific">Sphagnum troendelagicum</name>
    <dbReference type="NCBI Taxonomy" id="128251"/>
    <lineage>
        <taxon>Eukaryota</taxon>
        <taxon>Viridiplantae</taxon>
        <taxon>Streptophyta</taxon>
        <taxon>Embryophyta</taxon>
        <taxon>Bryophyta</taxon>
        <taxon>Sphagnophytina</taxon>
        <taxon>Sphagnopsida</taxon>
        <taxon>Sphagnales</taxon>
        <taxon>Sphagnaceae</taxon>
        <taxon>Sphagnum</taxon>
    </lineage>
</organism>